<keyword evidence="4" id="KW-0255">Endonuclease</keyword>
<dbReference type="InterPro" id="IPR001584">
    <property type="entry name" value="Integrase_cat-core"/>
</dbReference>
<evidence type="ECO:0000313" key="9">
    <source>
        <dbReference type="EMBL" id="RMC20736.1"/>
    </source>
</evidence>
<keyword evidence="1" id="KW-0808">Transferase</keyword>
<dbReference type="PROSITE" id="PS50994">
    <property type="entry name" value="INTEGRASE"/>
    <property type="match status" value="1"/>
</dbReference>
<keyword evidence="10" id="KW-1185">Reference proteome</keyword>
<evidence type="ECO:0000256" key="7">
    <source>
        <dbReference type="SAM" id="MobiDB-lite"/>
    </source>
</evidence>
<sequence length="266" mass="30631">MRSSSLELSQWPRIGSVASKDEVRRVFMRSLCDPLARSKVPCFVIDMKSRLELTKALHLKSMDWTFLSVNLKEQSTWPVQGKELVVIGDCFELQEEKVQRMPPWKYLGLEIGKRTIVPQKLAIKTKWKDIPKKDQDGKDPLSIIEWVFLSHQRSKRMTRPQELVAELIRKARGRRQGDTIKHLIHAFSFLGIPKELKTDNGPAYKSRELCSFLQQWGVEHKTGIPHSPTVNHVIVPTEESREEEGLELEEVLEGAPEDDGEDPDEE</sequence>
<feature type="domain" description="Integrase catalytic" evidence="8">
    <location>
        <begin position="179"/>
        <end position="266"/>
    </location>
</feature>
<dbReference type="GO" id="GO:0003964">
    <property type="term" value="F:RNA-directed DNA polymerase activity"/>
    <property type="evidence" value="ECO:0007669"/>
    <property type="project" value="UniProtKB-KW"/>
</dbReference>
<keyword evidence="2" id="KW-0548">Nucleotidyltransferase</keyword>
<dbReference type="SUPFAM" id="SSF53098">
    <property type="entry name" value="Ribonuclease H-like"/>
    <property type="match status" value="1"/>
</dbReference>
<keyword evidence="3" id="KW-0540">Nuclease</keyword>
<evidence type="ECO:0000256" key="2">
    <source>
        <dbReference type="ARBA" id="ARBA00022695"/>
    </source>
</evidence>
<dbReference type="EMBL" id="QRBI01000093">
    <property type="protein sequence ID" value="RMC20736.1"/>
    <property type="molecule type" value="Genomic_DNA"/>
</dbReference>
<evidence type="ECO:0000313" key="10">
    <source>
        <dbReference type="Proteomes" id="UP000269221"/>
    </source>
</evidence>
<protein>
    <recommendedName>
        <fullName evidence="8">Integrase catalytic domain-containing protein</fullName>
    </recommendedName>
</protein>
<feature type="compositionally biased region" description="Acidic residues" evidence="7">
    <location>
        <begin position="240"/>
        <end position="266"/>
    </location>
</feature>
<dbReference type="PANTHER" id="PTHR41694">
    <property type="entry name" value="ENDOGENOUS RETROVIRUS GROUP K MEMBER POL PROTEIN"/>
    <property type="match status" value="1"/>
</dbReference>
<keyword evidence="5" id="KW-0378">Hydrolase</keyword>
<proteinExistence type="predicted"/>
<dbReference type="OrthoDB" id="9359997at2759"/>
<dbReference type="PANTHER" id="PTHR41694:SF3">
    <property type="entry name" value="RNA-DIRECTED DNA POLYMERASE-RELATED"/>
    <property type="match status" value="1"/>
</dbReference>
<gene>
    <name evidence="9" type="ORF">DUI87_01588</name>
</gene>
<dbReference type="GO" id="GO:0015074">
    <property type="term" value="P:DNA integration"/>
    <property type="evidence" value="ECO:0007669"/>
    <property type="project" value="InterPro"/>
</dbReference>
<dbReference type="Gene3D" id="3.30.70.270">
    <property type="match status" value="1"/>
</dbReference>
<evidence type="ECO:0000256" key="1">
    <source>
        <dbReference type="ARBA" id="ARBA00022679"/>
    </source>
</evidence>
<comment type="caution">
    <text evidence="9">The sequence shown here is derived from an EMBL/GenBank/DDBJ whole genome shotgun (WGS) entry which is preliminary data.</text>
</comment>
<dbReference type="InterPro" id="IPR043128">
    <property type="entry name" value="Rev_trsase/Diguanyl_cyclase"/>
</dbReference>
<dbReference type="Proteomes" id="UP000269221">
    <property type="component" value="Unassembled WGS sequence"/>
</dbReference>
<dbReference type="InterPro" id="IPR036397">
    <property type="entry name" value="RNaseH_sf"/>
</dbReference>
<name>A0A3M0L6Y1_HIRRU</name>
<organism evidence="9 10">
    <name type="scientific">Hirundo rustica rustica</name>
    <dbReference type="NCBI Taxonomy" id="333673"/>
    <lineage>
        <taxon>Eukaryota</taxon>
        <taxon>Metazoa</taxon>
        <taxon>Chordata</taxon>
        <taxon>Craniata</taxon>
        <taxon>Vertebrata</taxon>
        <taxon>Euteleostomi</taxon>
        <taxon>Archelosauria</taxon>
        <taxon>Archosauria</taxon>
        <taxon>Dinosauria</taxon>
        <taxon>Saurischia</taxon>
        <taxon>Theropoda</taxon>
        <taxon>Coelurosauria</taxon>
        <taxon>Aves</taxon>
        <taxon>Neognathae</taxon>
        <taxon>Neoaves</taxon>
        <taxon>Telluraves</taxon>
        <taxon>Australaves</taxon>
        <taxon>Passeriformes</taxon>
        <taxon>Sylvioidea</taxon>
        <taxon>Hirundinidae</taxon>
        <taxon>Hirundo</taxon>
    </lineage>
</organism>
<dbReference type="Pfam" id="PF00665">
    <property type="entry name" value="rve"/>
    <property type="match status" value="1"/>
</dbReference>
<reference evidence="9 10" key="1">
    <citation type="submission" date="2018-07" db="EMBL/GenBank/DDBJ databases">
        <title>A high quality draft genome assembly of the barn swallow (H. rustica rustica).</title>
        <authorList>
            <person name="Formenti G."/>
            <person name="Chiara M."/>
            <person name="Poveda L."/>
            <person name="Francoijs K.-J."/>
            <person name="Bonisoli-Alquati A."/>
            <person name="Canova L."/>
            <person name="Gianfranceschi L."/>
            <person name="Horner D.S."/>
            <person name="Saino N."/>
        </authorList>
    </citation>
    <scope>NUCLEOTIDE SEQUENCE [LARGE SCALE GENOMIC DNA]</scope>
    <source>
        <strain evidence="9">Chelidonia</strain>
        <tissue evidence="9">Blood</tissue>
    </source>
</reference>
<evidence type="ECO:0000256" key="4">
    <source>
        <dbReference type="ARBA" id="ARBA00022759"/>
    </source>
</evidence>
<dbReference type="GO" id="GO:0016787">
    <property type="term" value="F:hydrolase activity"/>
    <property type="evidence" value="ECO:0007669"/>
    <property type="project" value="UniProtKB-KW"/>
</dbReference>
<feature type="region of interest" description="Disordered" evidence="7">
    <location>
        <begin position="238"/>
        <end position="266"/>
    </location>
</feature>
<accession>A0A3M0L6Y1</accession>
<dbReference type="InterPro" id="IPR012337">
    <property type="entry name" value="RNaseH-like_sf"/>
</dbReference>
<evidence type="ECO:0000256" key="5">
    <source>
        <dbReference type="ARBA" id="ARBA00022801"/>
    </source>
</evidence>
<evidence type="ECO:0000256" key="3">
    <source>
        <dbReference type="ARBA" id="ARBA00022722"/>
    </source>
</evidence>
<evidence type="ECO:0000256" key="6">
    <source>
        <dbReference type="ARBA" id="ARBA00022918"/>
    </source>
</evidence>
<dbReference type="AlphaFoldDB" id="A0A3M0L6Y1"/>
<evidence type="ECO:0000259" key="8">
    <source>
        <dbReference type="PROSITE" id="PS50994"/>
    </source>
</evidence>
<dbReference type="GO" id="GO:0004519">
    <property type="term" value="F:endonuclease activity"/>
    <property type="evidence" value="ECO:0007669"/>
    <property type="project" value="UniProtKB-KW"/>
</dbReference>
<dbReference type="GO" id="GO:0035613">
    <property type="term" value="F:RNA stem-loop binding"/>
    <property type="evidence" value="ECO:0007669"/>
    <property type="project" value="TreeGrafter"/>
</dbReference>
<keyword evidence="6" id="KW-0695">RNA-directed DNA polymerase</keyword>
<dbReference type="Gene3D" id="3.30.420.10">
    <property type="entry name" value="Ribonuclease H-like superfamily/Ribonuclease H"/>
    <property type="match status" value="1"/>
</dbReference>